<keyword evidence="5 6" id="KW-0570">Pentose shunt</keyword>
<dbReference type="SUPFAM" id="SSF48179">
    <property type="entry name" value="6-phosphogluconate dehydrogenase C-terminal domain-like"/>
    <property type="match status" value="1"/>
</dbReference>
<dbReference type="GO" id="GO:0004616">
    <property type="term" value="F:phosphogluconate dehydrogenase (decarboxylating) activity"/>
    <property type="evidence" value="ECO:0007669"/>
    <property type="project" value="UniProtKB-EC"/>
</dbReference>
<evidence type="ECO:0000256" key="3">
    <source>
        <dbReference type="ARBA" id="ARBA00023002"/>
    </source>
</evidence>
<evidence type="ECO:0000256" key="1">
    <source>
        <dbReference type="ARBA" id="ARBA00004874"/>
    </source>
</evidence>
<evidence type="ECO:0000256" key="6">
    <source>
        <dbReference type="PIRNR" id="PIRNR000109"/>
    </source>
</evidence>
<dbReference type="SMART" id="SM01350">
    <property type="entry name" value="6PGD"/>
    <property type="match status" value="1"/>
</dbReference>
<accession>A0A5M3Z7M4</accession>
<dbReference type="EC" id="1.1.1.44" evidence="6"/>
<dbReference type="FunFam" id="3.40.50.720:FF:000634">
    <property type="entry name" value="6-phosphogluconate dehydrogenase, decarboxylating"/>
    <property type="match status" value="1"/>
</dbReference>
<dbReference type="InterPro" id="IPR006183">
    <property type="entry name" value="Pgluconate_DH"/>
</dbReference>
<dbReference type="GO" id="GO:0019521">
    <property type="term" value="P:D-gluconate metabolic process"/>
    <property type="evidence" value="ECO:0007669"/>
    <property type="project" value="UniProtKB-KW"/>
</dbReference>
<dbReference type="GO" id="GO:0050661">
    <property type="term" value="F:NADP binding"/>
    <property type="evidence" value="ECO:0007669"/>
    <property type="project" value="InterPro"/>
</dbReference>
<dbReference type="InterPro" id="IPR006114">
    <property type="entry name" value="6PGDH_C"/>
</dbReference>
<comment type="pathway">
    <text evidence="1 6">Carbohydrate degradation; pentose phosphate pathway; D-ribulose 5-phosphate from D-glucose 6-phosphate (oxidative stage): step 3/3.</text>
</comment>
<name>A0A5M3Z7M4_ASPTE</name>
<dbReference type="FunFam" id="1.10.1040.10:FF:000040">
    <property type="entry name" value="6-phosphogluconate dehydrogenase, decarboxylating"/>
    <property type="match status" value="1"/>
</dbReference>
<dbReference type="SUPFAM" id="SSF51735">
    <property type="entry name" value="NAD(P)-binding Rossmann-fold domains"/>
    <property type="match status" value="1"/>
</dbReference>
<dbReference type="EMBL" id="BLJY01000008">
    <property type="protein sequence ID" value="GFF18422.1"/>
    <property type="molecule type" value="Genomic_DNA"/>
</dbReference>
<dbReference type="InterPro" id="IPR013328">
    <property type="entry name" value="6PGD_dom2"/>
</dbReference>
<comment type="caution">
    <text evidence="7">The sequence shown here is derived from an EMBL/GenBank/DDBJ whole genome shotgun (WGS) entry which is preliminary data.</text>
</comment>
<comment type="function">
    <text evidence="6">Catalyzes the oxidative decarboxylation of 6-phosphogluconate to ribulose 5-phosphate and CO(2), with concomitant reduction of NADP to NADPH.</text>
</comment>
<dbReference type="AlphaFoldDB" id="A0A5M3Z7M4"/>
<sequence length="516" mass="56697">MPSEISDQPFKRIGIVGAGNMGSMMTLAFSELGLDVSAWDVRSENVDQLMDMSKKIDNKGKVQGFHDIKEFVHSLESAGEHKLFLFSITHGDPADSVLGMIKDKLQPGDIILDGGNEHYRRTEKRQKECAEIGVKWIGMGVSGGYQSARHGPSLSPGGDAEAMKLVMPLLKSYAAKDAKTGTPCVAPIGPHGSGHFVKMVHNGIEVGMLSTIAEAWSLLHHGLGMPYDEIANLFESWNTHGEMRNTYLLEIGVDMLRTKRTPQGDQKGEGASERGGFVLDDVLDKVVQDDDGSEGTPTWSIMESANRHVSAPTLAAAYYLRLASGNRAERLSVARNLQIPGLKPIEKVKDRKAFLEELRRAVYCCFLASFCQGLELISRASEDEGWDIDLGQCLQIWRAGCIIQCEGIADLLQPCLPADVRYTNMKFIHEVAGELHKSFSALKEIVVTAVRADHYVPAMSATLEYLKYEGSTMLPTQFMEGQMDFFGGHAYNKPGVPGEDPGPTKKGAHHYEWRPA</sequence>
<protein>
    <recommendedName>
        <fullName evidence="6">6-phosphogluconate dehydrogenase, decarboxylating</fullName>
        <ecNumber evidence="6">1.1.1.44</ecNumber>
    </recommendedName>
</protein>
<reference evidence="7 8" key="1">
    <citation type="submission" date="2020-01" db="EMBL/GenBank/DDBJ databases">
        <title>Aspergillus terreus IFO 6365 whole genome shotgun sequence.</title>
        <authorList>
            <person name="Kanamasa S."/>
            <person name="Takahashi H."/>
        </authorList>
    </citation>
    <scope>NUCLEOTIDE SEQUENCE [LARGE SCALE GENOMIC DNA]</scope>
    <source>
        <strain evidence="7 8">IFO 6365</strain>
    </source>
</reference>
<dbReference type="InterPro" id="IPR006115">
    <property type="entry name" value="6PGDH_NADP-bd"/>
</dbReference>
<dbReference type="Proteomes" id="UP000452235">
    <property type="component" value="Unassembled WGS sequence"/>
</dbReference>
<evidence type="ECO:0000256" key="4">
    <source>
        <dbReference type="ARBA" id="ARBA00023064"/>
    </source>
</evidence>
<evidence type="ECO:0000313" key="8">
    <source>
        <dbReference type="Proteomes" id="UP000452235"/>
    </source>
</evidence>
<evidence type="ECO:0000256" key="5">
    <source>
        <dbReference type="ARBA" id="ARBA00023126"/>
    </source>
</evidence>
<dbReference type="InterPro" id="IPR006113">
    <property type="entry name" value="6PGDH_Gnd/GntZ"/>
</dbReference>
<dbReference type="PANTHER" id="PTHR11811">
    <property type="entry name" value="6-PHOSPHOGLUCONATE DEHYDROGENASE"/>
    <property type="match status" value="1"/>
</dbReference>
<dbReference type="VEuPathDB" id="FungiDB:ATEG_06620"/>
<keyword evidence="4" id="KW-0311">Gluconate utilization</keyword>
<dbReference type="Gene3D" id="3.40.50.720">
    <property type="entry name" value="NAD(P)-binding Rossmann-like Domain"/>
    <property type="match status" value="1"/>
</dbReference>
<dbReference type="InterPro" id="IPR008927">
    <property type="entry name" value="6-PGluconate_DH-like_C_sf"/>
</dbReference>
<dbReference type="PRINTS" id="PR00076">
    <property type="entry name" value="6PGDHDRGNASE"/>
</dbReference>
<gene>
    <name evidence="7" type="ORF">ATEIFO6365_0008036600</name>
</gene>
<evidence type="ECO:0000256" key="2">
    <source>
        <dbReference type="ARBA" id="ARBA00008419"/>
    </source>
</evidence>
<comment type="catalytic activity">
    <reaction evidence="6">
        <text>6-phospho-D-gluconate + NADP(+) = D-ribulose 5-phosphate + CO2 + NADPH</text>
        <dbReference type="Rhea" id="RHEA:10116"/>
        <dbReference type="ChEBI" id="CHEBI:16526"/>
        <dbReference type="ChEBI" id="CHEBI:57783"/>
        <dbReference type="ChEBI" id="CHEBI:58121"/>
        <dbReference type="ChEBI" id="CHEBI:58349"/>
        <dbReference type="ChEBI" id="CHEBI:58759"/>
        <dbReference type="EC" id="1.1.1.44"/>
    </reaction>
</comment>
<proteinExistence type="inferred from homology"/>
<comment type="similarity">
    <text evidence="2 6">Belongs to the 6-phosphogluconate dehydrogenase family.</text>
</comment>
<dbReference type="UniPathway" id="UPA00115">
    <property type="reaction ID" value="UER00410"/>
</dbReference>
<keyword evidence="8" id="KW-1185">Reference proteome</keyword>
<dbReference type="PIRSF" id="PIRSF000109">
    <property type="entry name" value="6PGD"/>
    <property type="match status" value="1"/>
</dbReference>
<keyword evidence="6" id="KW-0521">NADP</keyword>
<dbReference type="Gene3D" id="1.10.1040.10">
    <property type="entry name" value="N-(1-d-carboxylethyl)-l-norvaline Dehydrogenase, domain 2"/>
    <property type="match status" value="1"/>
</dbReference>
<keyword evidence="3 6" id="KW-0560">Oxidoreductase</keyword>
<dbReference type="GO" id="GO:0006098">
    <property type="term" value="P:pentose-phosphate shunt"/>
    <property type="evidence" value="ECO:0007669"/>
    <property type="project" value="UniProtKB-UniPathway"/>
</dbReference>
<dbReference type="OrthoDB" id="434986at2759"/>
<organism evidence="7 8">
    <name type="scientific">Aspergillus terreus</name>
    <dbReference type="NCBI Taxonomy" id="33178"/>
    <lineage>
        <taxon>Eukaryota</taxon>
        <taxon>Fungi</taxon>
        <taxon>Dikarya</taxon>
        <taxon>Ascomycota</taxon>
        <taxon>Pezizomycotina</taxon>
        <taxon>Eurotiomycetes</taxon>
        <taxon>Eurotiomycetidae</taxon>
        <taxon>Eurotiales</taxon>
        <taxon>Aspergillaceae</taxon>
        <taxon>Aspergillus</taxon>
        <taxon>Aspergillus subgen. Circumdati</taxon>
    </lineage>
</organism>
<dbReference type="Pfam" id="PF00393">
    <property type="entry name" value="6PGD"/>
    <property type="match status" value="1"/>
</dbReference>
<dbReference type="Pfam" id="PF03446">
    <property type="entry name" value="NAD_binding_2"/>
    <property type="match status" value="1"/>
</dbReference>
<comment type="subunit">
    <text evidence="6">Homodimer.</text>
</comment>
<evidence type="ECO:0000313" key="7">
    <source>
        <dbReference type="EMBL" id="GFF18422.1"/>
    </source>
</evidence>
<dbReference type="InterPro" id="IPR036291">
    <property type="entry name" value="NAD(P)-bd_dom_sf"/>
</dbReference>